<evidence type="ECO:0000256" key="2">
    <source>
        <dbReference type="ARBA" id="ARBA00022670"/>
    </source>
</evidence>
<dbReference type="InterPro" id="IPR001940">
    <property type="entry name" value="Peptidase_S1C"/>
</dbReference>
<comment type="caution">
    <text evidence="5">The sequence shown here is derived from an EMBL/GenBank/DDBJ whole genome shotgun (WGS) entry which is preliminary data.</text>
</comment>
<gene>
    <name evidence="5" type="ORF">GGR28_000353</name>
</gene>
<dbReference type="Proteomes" id="UP000576209">
    <property type="component" value="Unassembled WGS sequence"/>
</dbReference>
<protein>
    <submittedName>
        <fullName evidence="5">Do/DeqQ family serine protease</fullName>
    </submittedName>
</protein>
<dbReference type="PROSITE" id="PS50106">
    <property type="entry name" value="PDZ"/>
    <property type="match status" value="1"/>
</dbReference>
<dbReference type="Pfam" id="PF13365">
    <property type="entry name" value="Trypsin_2"/>
    <property type="match status" value="1"/>
</dbReference>
<comment type="similarity">
    <text evidence="1">Belongs to the peptidase S1C family.</text>
</comment>
<dbReference type="PRINTS" id="PR00834">
    <property type="entry name" value="PROTEASES2C"/>
</dbReference>
<keyword evidence="2 5" id="KW-0645">Protease</keyword>
<evidence type="ECO:0000256" key="3">
    <source>
        <dbReference type="ARBA" id="ARBA00022801"/>
    </source>
</evidence>
<dbReference type="PANTHER" id="PTHR22939:SF129">
    <property type="entry name" value="SERINE PROTEASE HTRA2, MITOCHONDRIAL"/>
    <property type="match status" value="1"/>
</dbReference>
<dbReference type="AlphaFoldDB" id="A0A840E1X0"/>
<dbReference type="InterPro" id="IPR036034">
    <property type="entry name" value="PDZ_sf"/>
</dbReference>
<name>A0A840E1X0_9BACT</name>
<dbReference type="PANTHER" id="PTHR22939">
    <property type="entry name" value="SERINE PROTEASE FAMILY S1C HTRA-RELATED"/>
    <property type="match status" value="1"/>
</dbReference>
<dbReference type="Pfam" id="PF13180">
    <property type="entry name" value="PDZ_2"/>
    <property type="match status" value="1"/>
</dbReference>
<dbReference type="RefSeq" id="WP_183493994.1">
    <property type="nucleotide sequence ID" value="NZ_JACIFF010000001.1"/>
</dbReference>
<accession>A0A840E1X0</accession>
<dbReference type="Gene3D" id="2.40.10.10">
    <property type="entry name" value="Trypsin-like serine proteases"/>
    <property type="match status" value="2"/>
</dbReference>
<dbReference type="InterPro" id="IPR001478">
    <property type="entry name" value="PDZ"/>
</dbReference>
<dbReference type="SUPFAM" id="SSF50156">
    <property type="entry name" value="PDZ domain-like"/>
    <property type="match status" value="2"/>
</dbReference>
<dbReference type="SUPFAM" id="SSF50494">
    <property type="entry name" value="Trypsin-like serine proteases"/>
    <property type="match status" value="1"/>
</dbReference>
<organism evidence="5 6">
    <name type="scientific">Neolewinella aquimaris</name>
    <dbReference type="NCBI Taxonomy" id="1835722"/>
    <lineage>
        <taxon>Bacteria</taxon>
        <taxon>Pseudomonadati</taxon>
        <taxon>Bacteroidota</taxon>
        <taxon>Saprospiria</taxon>
        <taxon>Saprospirales</taxon>
        <taxon>Lewinellaceae</taxon>
        <taxon>Neolewinella</taxon>
    </lineage>
</organism>
<dbReference type="InterPro" id="IPR043504">
    <property type="entry name" value="Peptidase_S1_PA_chymotrypsin"/>
</dbReference>
<dbReference type="InterPro" id="IPR009003">
    <property type="entry name" value="Peptidase_S1_PA"/>
</dbReference>
<dbReference type="GO" id="GO:0004252">
    <property type="term" value="F:serine-type endopeptidase activity"/>
    <property type="evidence" value="ECO:0007669"/>
    <property type="project" value="InterPro"/>
</dbReference>
<dbReference type="Gene3D" id="2.30.42.10">
    <property type="match status" value="2"/>
</dbReference>
<dbReference type="GO" id="GO:0006508">
    <property type="term" value="P:proteolysis"/>
    <property type="evidence" value="ECO:0007669"/>
    <property type="project" value="UniProtKB-KW"/>
</dbReference>
<reference evidence="5 6" key="1">
    <citation type="submission" date="2020-08" db="EMBL/GenBank/DDBJ databases">
        <title>Genomic Encyclopedia of Type Strains, Phase IV (KMG-IV): sequencing the most valuable type-strain genomes for metagenomic binning, comparative biology and taxonomic classification.</title>
        <authorList>
            <person name="Goeker M."/>
        </authorList>
    </citation>
    <scope>NUCLEOTIDE SEQUENCE [LARGE SCALE GENOMIC DNA]</scope>
    <source>
        <strain evidence="5 6">DSM 105137</strain>
    </source>
</reference>
<evidence type="ECO:0000313" key="5">
    <source>
        <dbReference type="EMBL" id="MBB4077752.1"/>
    </source>
</evidence>
<keyword evidence="3" id="KW-0378">Hydrolase</keyword>
<proteinExistence type="inferred from homology"/>
<evidence type="ECO:0000256" key="1">
    <source>
        <dbReference type="ARBA" id="ARBA00010541"/>
    </source>
</evidence>
<evidence type="ECO:0000313" key="6">
    <source>
        <dbReference type="Proteomes" id="UP000576209"/>
    </source>
</evidence>
<dbReference type="EMBL" id="JACIFF010000001">
    <property type="protein sequence ID" value="MBB4077752.1"/>
    <property type="molecule type" value="Genomic_DNA"/>
</dbReference>
<sequence length="466" mass="50342">MTTRSLAVLISACFLSAMFGVFVASSLRDVPSVEDQAVSTQLDDLRLRTFASSSPTSFISAAERVTPAVVFVRSYLKRDLLGDLQGERTTTGSAVIVSPDGYIATNNHVIEGARRIRITLEDRREFDAEVVGVDESTDLALLKIEADGLPNLMFGNSDSLRVGEWVLAVGNPFSLNSTVTAGIVSAKGRSIDVLEPDDRIESFIQTDAAVNPGNSGGALVNTAGELIGINTAIITNSGRHEGFAFAIPGNLADRVIRDLRDYGEVKRAVLGVWIQGINDAQAKQLRLPSARGALITNLTPDGPAARGGLQVGDVMTAINGVEINSSPEMQEQLSRYRPGQRIRVTYIRRGASLNLSILLRDKSNRPGQLVGERSDDLLHQLGFEVRGLTPTELRQYPEGGVRVISIFRHSPAESTNMEAGFVITSVNGEGVTSLDRFLRLLHKNSNPLLGGLYDGYDGEYFYQPAP</sequence>
<feature type="domain" description="PDZ" evidence="4">
    <location>
        <begin position="263"/>
        <end position="325"/>
    </location>
</feature>
<keyword evidence="6" id="KW-1185">Reference proteome</keyword>
<dbReference type="SMART" id="SM00228">
    <property type="entry name" value="PDZ"/>
    <property type="match status" value="2"/>
</dbReference>
<evidence type="ECO:0000259" key="4">
    <source>
        <dbReference type="PROSITE" id="PS50106"/>
    </source>
</evidence>